<dbReference type="PANTHER" id="PTHR40980">
    <property type="entry name" value="PLUG DOMAIN-CONTAINING PROTEIN"/>
    <property type="match status" value="1"/>
</dbReference>
<dbReference type="SUPFAM" id="SSF49452">
    <property type="entry name" value="Starch-binding domain-like"/>
    <property type="match status" value="1"/>
</dbReference>
<dbReference type="AlphaFoldDB" id="A0AAT9GG00"/>
<dbReference type="Gene3D" id="2.60.40.10">
    <property type="entry name" value="Immunoglobulins"/>
    <property type="match status" value="1"/>
</dbReference>
<feature type="domain" description="Outer membrane protein beta-barrel" evidence="7">
    <location>
        <begin position="382"/>
        <end position="786"/>
    </location>
</feature>
<evidence type="ECO:0000256" key="3">
    <source>
        <dbReference type="ARBA" id="ARBA00023237"/>
    </source>
</evidence>
<dbReference type="Pfam" id="PF14905">
    <property type="entry name" value="OMP_b-brl_3"/>
    <property type="match status" value="1"/>
</dbReference>
<evidence type="ECO:0000256" key="5">
    <source>
        <dbReference type="SAM" id="SignalP"/>
    </source>
</evidence>
<dbReference type="PANTHER" id="PTHR40980:SF4">
    <property type="entry name" value="TONB-DEPENDENT RECEPTOR-LIKE BETA-BARREL DOMAIN-CONTAINING PROTEIN"/>
    <property type="match status" value="1"/>
</dbReference>
<keyword evidence="3" id="KW-0998">Cell outer membrane</keyword>
<protein>
    <submittedName>
        <fullName evidence="8">Outer membrane beta-barrel family protein</fullName>
    </submittedName>
</protein>
<evidence type="ECO:0000259" key="6">
    <source>
        <dbReference type="Pfam" id="PF07715"/>
    </source>
</evidence>
<feature type="domain" description="TonB-dependent receptor plug" evidence="6">
    <location>
        <begin position="133"/>
        <end position="222"/>
    </location>
</feature>
<dbReference type="InterPro" id="IPR012910">
    <property type="entry name" value="Plug_dom"/>
</dbReference>
<dbReference type="Pfam" id="PF07715">
    <property type="entry name" value="Plug"/>
    <property type="match status" value="1"/>
</dbReference>
<gene>
    <name evidence="8" type="ORF">KACHI17_04430</name>
</gene>
<evidence type="ECO:0000256" key="4">
    <source>
        <dbReference type="SAM" id="MobiDB-lite"/>
    </source>
</evidence>
<organism evidence="8">
    <name type="scientific">Sediminibacterium sp. KACHI17</name>
    <dbReference type="NCBI Taxonomy" id="1751071"/>
    <lineage>
        <taxon>Bacteria</taxon>
        <taxon>Pseudomonadati</taxon>
        <taxon>Bacteroidota</taxon>
        <taxon>Chitinophagia</taxon>
        <taxon>Chitinophagales</taxon>
        <taxon>Chitinophagaceae</taxon>
        <taxon>Sediminibacterium</taxon>
    </lineage>
</organism>
<sequence length="815" mass="90829">MRKLMTMLATIGLTTMSMAVQAQTAKVNGTVNGGQKAVEAASVGVLRAKDSSVVKLAVTDKAGQFEVEKLAAGKYLVVIQSVGYAKYYSESFDLGNGQSYTVKPVTLVNASKELQGVVVTSKKPFIEQKLDRTIINVDASPTNAGTTVMEVLEKSPGISVDKDGNISVKGKQGVVVMLDGKPTYLSAQDLANMLNNMSSSNLESIEIMTNPPARFDASGNSGVINIKTKKSKVMGYNASITTGYTQGVLPKTNNSINLNYRKGKMNFFGNASHNYNENFGELKIDRNFRNQTTNALLSTFDQLADNQREFKSYNYKAGFDYFMNKKTTLGLVVNGYDSKGIEYTDNTTFIKDPMGALVTRTQAINDVHLHFNNVGVNMNLRHVFDSTGKELTMDADYIRYTQDNTQMLTNDFYDHNGSIKAPKEILRGILPAAINIYSIKADYSQSLKGQMKLETGWKSSYVNTDNDAQYANWNGTSFVNDVTRSNHFLYKENINAAYLNLNKQFSKKWSAQLGLRAENTNITGNQLTTGEVFKRNYTQVFPTMYIGYTSNEKNQFALSYGRRIDRPNYQDLNPFFYFLDKYTYQVGNPYLRPQFSHNIELTHTFKGILNSSINYSTTNDILQDVLEQIDSTNSSFMKKSNIARRQNLGASVSLGMPVTKWFRTNIYMNGFYNKFTGVVNGGEISVTGATFMTNISNQFTLPKGWGAELSGFYRTGGVEGVLAMKSMGGLNIGFTKQVMKNKGTIRLVARDILYTQQFRGYSRYQNVDVTIRQARDSRVVNLSFTYRFSKGKTAAQRKRGGANEEQNRVNIGGGN</sequence>
<feature type="signal peptide" evidence="5">
    <location>
        <begin position="1"/>
        <end position="22"/>
    </location>
</feature>
<feature type="chain" id="PRO_5043523875" evidence="5">
    <location>
        <begin position="23"/>
        <end position="815"/>
    </location>
</feature>
<proteinExistence type="predicted"/>
<dbReference type="InterPro" id="IPR041700">
    <property type="entry name" value="OMP_b-brl_3"/>
</dbReference>
<dbReference type="SUPFAM" id="SSF56935">
    <property type="entry name" value="Porins"/>
    <property type="match status" value="1"/>
</dbReference>
<evidence type="ECO:0000256" key="2">
    <source>
        <dbReference type="ARBA" id="ARBA00023136"/>
    </source>
</evidence>
<dbReference type="EMBL" id="AP029612">
    <property type="protein sequence ID" value="BFG69562.1"/>
    <property type="molecule type" value="Genomic_DNA"/>
</dbReference>
<evidence type="ECO:0000259" key="7">
    <source>
        <dbReference type="Pfam" id="PF14905"/>
    </source>
</evidence>
<dbReference type="RefSeq" id="WP_353549879.1">
    <property type="nucleotide sequence ID" value="NZ_AP029612.1"/>
</dbReference>
<name>A0AAT9GG00_9BACT</name>
<evidence type="ECO:0000313" key="8">
    <source>
        <dbReference type="EMBL" id="BFG69562.1"/>
    </source>
</evidence>
<dbReference type="GO" id="GO:0009279">
    <property type="term" value="C:cell outer membrane"/>
    <property type="evidence" value="ECO:0007669"/>
    <property type="project" value="UniProtKB-SubCell"/>
</dbReference>
<dbReference type="InterPro" id="IPR036942">
    <property type="entry name" value="Beta-barrel_TonB_sf"/>
</dbReference>
<keyword evidence="5" id="KW-0732">Signal</keyword>
<dbReference type="GO" id="GO:0030246">
    <property type="term" value="F:carbohydrate binding"/>
    <property type="evidence" value="ECO:0007669"/>
    <property type="project" value="InterPro"/>
</dbReference>
<feature type="region of interest" description="Disordered" evidence="4">
    <location>
        <begin position="795"/>
        <end position="815"/>
    </location>
</feature>
<evidence type="ECO:0000256" key="1">
    <source>
        <dbReference type="ARBA" id="ARBA00004442"/>
    </source>
</evidence>
<reference evidence="8" key="1">
    <citation type="submission" date="2024-02" db="EMBL/GenBank/DDBJ databases">
        <title>Sediminibacterium planktonica sp. nov. and Sediminibacterium longus sp. nov., isolated from surface lake and river water.</title>
        <authorList>
            <person name="Watanabe K."/>
            <person name="Takemine S."/>
            <person name="Ishii Y."/>
            <person name="Ogata Y."/>
            <person name="Shindo C."/>
            <person name="Suda W."/>
        </authorList>
    </citation>
    <scope>NUCLEOTIDE SEQUENCE</scope>
    <source>
        <strain evidence="8">KACHI17</strain>
    </source>
</reference>
<dbReference type="InterPro" id="IPR013784">
    <property type="entry name" value="Carb-bd-like_fold"/>
</dbReference>
<dbReference type="Pfam" id="PF13620">
    <property type="entry name" value="CarboxypepD_reg"/>
    <property type="match status" value="1"/>
</dbReference>
<dbReference type="InterPro" id="IPR037066">
    <property type="entry name" value="Plug_dom_sf"/>
</dbReference>
<accession>A0AAT9GG00</accession>
<dbReference type="Gene3D" id="2.170.130.10">
    <property type="entry name" value="TonB-dependent receptor, plug domain"/>
    <property type="match status" value="1"/>
</dbReference>
<comment type="subcellular location">
    <subcellularLocation>
        <location evidence="1">Cell outer membrane</location>
    </subcellularLocation>
</comment>
<dbReference type="InterPro" id="IPR013783">
    <property type="entry name" value="Ig-like_fold"/>
</dbReference>
<dbReference type="Gene3D" id="2.40.170.20">
    <property type="entry name" value="TonB-dependent receptor, beta-barrel domain"/>
    <property type="match status" value="1"/>
</dbReference>
<keyword evidence="2" id="KW-0472">Membrane</keyword>